<organism evidence="1">
    <name type="scientific">mine drainage metagenome</name>
    <dbReference type="NCBI Taxonomy" id="410659"/>
    <lineage>
        <taxon>unclassified sequences</taxon>
        <taxon>metagenomes</taxon>
        <taxon>ecological metagenomes</taxon>
    </lineage>
</organism>
<name>T1A9Z1_9ZZZZ</name>
<gene>
    <name evidence="1" type="ORF">B2A_04767</name>
</gene>
<feature type="non-terminal residue" evidence="1">
    <location>
        <position position="1"/>
    </location>
</feature>
<evidence type="ECO:0000313" key="1">
    <source>
        <dbReference type="EMBL" id="EQD57501.1"/>
    </source>
</evidence>
<accession>T1A9Z1</accession>
<comment type="caution">
    <text evidence="1">The sequence shown here is derived from an EMBL/GenBank/DDBJ whole genome shotgun (WGS) entry which is preliminary data.</text>
</comment>
<dbReference type="AlphaFoldDB" id="T1A9Z1"/>
<proteinExistence type="predicted"/>
<dbReference type="EMBL" id="AUZZ01003237">
    <property type="protein sequence ID" value="EQD57501.1"/>
    <property type="molecule type" value="Genomic_DNA"/>
</dbReference>
<reference evidence="1" key="2">
    <citation type="journal article" date="2014" name="ISME J.">
        <title>Microbial stratification in low pH oxic and suboxic macroscopic growths along an acid mine drainage.</title>
        <authorList>
            <person name="Mendez-Garcia C."/>
            <person name="Mesa V."/>
            <person name="Sprenger R.R."/>
            <person name="Richter M."/>
            <person name="Diez M.S."/>
            <person name="Solano J."/>
            <person name="Bargiela R."/>
            <person name="Golyshina O.V."/>
            <person name="Manteca A."/>
            <person name="Ramos J.L."/>
            <person name="Gallego J.R."/>
            <person name="Llorente I."/>
            <person name="Martins Dos Santos V.A."/>
            <person name="Jensen O.N."/>
            <person name="Pelaez A.I."/>
            <person name="Sanchez J."/>
            <person name="Ferrer M."/>
        </authorList>
    </citation>
    <scope>NUCLEOTIDE SEQUENCE</scope>
</reference>
<reference evidence="1" key="1">
    <citation type="submission" date="2013-08" db="EMBL/GenBank/DDBJ databases">
        <authorList>
            <person name="Mendez C."/>
            <person name="Richter M."/>
            <person name="Ferrer M."/>
            <person name="Sanchez J."/>
        </authorList>
    </citation>
    <scope>NUCLEOTIDE SEQUENCE</scope>
</reference>
<sequence length="132" mass="14863">DGCFPLITNDRVMSPAEVLKAYRYQPNLERRNHILKGHQEVAPVYIETPHRIEALLLCHFFAMLAEALIEREIRASMKAENLAGIPLYPELRNCPAPSAPRILEIFGGIQRHCLLSDSQADHAADIVTDHVV</sequence>
<protein>
    <submittedName>
        <fullName evidence="1">Transposase, IS4 family</fullName>
    </submittedName>
</protein>